<keyword evidence="2" id="KW-0268">Exocytosis</keyword>
<dbReference type="AlphaFoldDB" id="W6MQP3"/>
<reference evidence="5" key="1">
    <citation type="submission" date="2013-12" db="EMBL/GenBank/DDBJ databases">
        <authorList>
            <person name="Genoscope - CEA"/>
        </authorList>
    </citation>
    <scope>NUCLEOTIDE SEQUENCE</scope>
    <source>
        <strain evidence="5">CBS 1993</strain>
    </source>
</reference>
<gene>
    <name evidence="5" type="ORF">KUCA_T00004977001</name>
</gene>
<sequence>MFKKNSLRKHGSQSPSGSIRAVSGTSPVPSFNAVTNAIKTAGQKDLSDGLDSNLFRVDDLHHYGVSGAVVSFAYDPIQSLLALSTDEGKVYVYGQQRVEAVFELKTHLPITTLKFLRGVFVVAIDAKSTIFTLSLHTNKIISTYVAPALITAIDVDYSLEYLLLGLQTGIVCAFDIERTLFADFQLANLQKEIMPNVETSPVVAARWHPRDFGTILVAYNYVVVSYSIIEAKIIKTFVYDIPKGAPGGENARPEFDRFGVYKPKVRNALWHPNGLNIVVLHEDNSLVFWDAKTETLLQARTLFDTYVNVPANGPSFGSNRRVTPIIKLAWLCQNDPEYTSLLICGGDSEASEGVHNLIRMDFGAAPKYSITSYEKMGKYYAQPIEQRVFPVHSSSNIVDFFPLGESSPYFSGNHNPKIVAVLFENGELKFMNYPTGNLSYTAELFPTTVAWLNPKITCSLSFAVPKTMWLGMLSAKKRKLGALLKGGTPARHRYRKFDLKSVVVTGHENGYVRLWDSSAGELDSDSLFEIDISRILLDDSPEFGIKKVSFAPETAELSCALFNGDVMLFKYQKNRNFLPTVGDLNRRLSSMEIKKNDKLLNDISDRAPRDISEGFLPSSLLRARTGTVTAVCNSSVGFVAVGYEDGTIIVIDRRGPAVIYNDTLKDKGLAIKLVATSIEFANSPQCIEQGALFTMYVGTSIGRLLTYDIARLPNRRYEVKYSDSADANESEILTILPLMADSGRPNYATMGFTPSSETSNLVVTVSSSDIRVLKGSQKVARKNYGKGMVAVGGITGRTIGTNPTNSKVVFALILVLNSNQVKVLSIPALHDIKTLTLPYTLNRRYSSHSSILPMGDVFLRINDTEAALINIMGLRDTGNNAHDVRLFNKDLVIPSHPAVNTMHVMIGNVKVPTYEDFCMVMSGPHRTKATRAEAQLAFAVSPYNPANIKLLGNTATPSSAYYDEEVQMKRQLSYSKPKSPRTGKWFPGVNASMRKAYYNVSDQIDTAQETVDDYATKMKDELNAETTEARNGLLSALVKTKLGI</sequence>
<dbReference type="GO" id="GO:0019905">
    <property type="term" value="F:syntaxin binding"/>
    <property type="evidence" value="ECO:0007669"/>
    <property type="project" value="TreeGrafter"/>
</dbReference>
<dbReference type="SUPFAM" id="SSF50978">
    <property type="entry name" value="WD40 repeat-like"/>
    <property type="match status" value="1"/>
</dbReference>
<evidence type="ECO:0000256" key="1">
    <source>
        <dbReference type="ARBA" id="ARBA00008070"/>
    </source>
</evidence>
<dbReference type="GeneID" id="34522368"/>
<dbReference type="PANTHER" id="PTHR10241">
    <property type="entry name" value="LETHAL 2 GIANT LARVAE PROTEIN"/>
    <property type="match status" value="1"/>
</dbReference>
<dbReference type="GO" id="GO:0006893">
    <property type="term" value="P:Golgi to plasma membrane transport"/>
    <property type="evidence" value="ECO:0007669"/>
    <property type="project" value="TreeGrafter"/>
</dbReference>
<dbReference type="GO" id="GO:0006887">
    <property type="term" value="P:exocytosis"/>
    <property type="evidence" value="ECO:0007669"/>
    <property type="project" value="UniProtKB-KW"/>
</dbReference>
<evidence type="ECO:0000259" key="4">
    <source>
        <dbReference type="Pfam" id="PF08596"/>
    </source>
</evidence>
<dbReference type="Proteomes" id="UP000019384">
    <property type="component" value="Unassembled WGS sequence"/>
</dbReference>
<evidence type="ECO:0000313" key="5">
    <source>
        <dbReference type="EMBL" id="CDK28991.1"/>
    </source>
</evidence>
<evidence type="ECO:0000256" key="3">
    <source>
        <dbReference type="SAM" id="MobiDB-lite"/>
    </source>
</evidence>
<protein>
    <recommendedName>
        <fullName evidence="4">Lethal giant larvae (Lgl)-like C-terminal domain-containing protein</fullName>
    </recommendedName>
</protein>
<organism evidence="5 6">
    <name type="scientific">Kuraishia capsulata CBS 1993</name>
    <dbReference type="NCBI Taxonomy" id="1382522"/>
    <lineage>
        <taxon>Eukaryota</taxon>
        <taxon>Fungi</taxon>
        <taxon>Dikarya</taxon>
        <taxon>Ascomycota</taxon>
        <taxon>Saccharomycotina</taxon>
        <taxon>Pichiomycetes</taxon>
        <taxon>Pichiales</taxon>
        <taxon>Pichiaceae</taxon>
        <taxon>Kuraishia</taxon>
    </lineage>
</organism>
<feature type="region of interest" description="Disordered" evidence="3">
    <location>
        <begin position="1"/>
        <end position="24"/>
    </location>
</feature>
<feature type="compositionally biased region" description="Polar residues" evidence="3">
    <location>
        <begin position="12"/>
        <end position="24"/>
    </location>
</feature>
<dbReference type="GO" id="GO:0005737">
    <property type="term" value="C:cytoplasm"/>
    <property type="evidence" value="ECO:0007669"/>
    <property type="project" value="TreeGrafter"/>
</dbReference>
<dbReference type="InterPro" id="IPR036322">
    <property type="entry name" value="WD40_repeat_dom_sf"/>
</dbReference>
<dbReference type="InterPro" id="IPR015943">
    <property type="entry name" value="WD40/YVTN_repeat-like_dom_sf"/>
</dbReference>
<dbReference type="InterPro" id="IPR001680">
    <property type="entry name" value="WD40_rpt"/>
</dbReference>
<dbReference type="OrthoDB" id="19944at2759"/>
<proteinExistence type="inferred from homology"/>
<dbReference type="GO" id="GO:0005096">
    <property type="term" value="F:GTPase activator activity"/>
    <property type="evidence" value="ECO:0007669"/>
    <property type="project" value="TreeGrafter"/>
</dbReference>
<dbReference type="InterPro" id="IPR013905">
    <property type="entry name" value="Lgl_C_dom"/>
</dbReference>
<reference evidence="5" key="2">
    <citation type="submission" date="2014-02" db="EMBL/GenBank/DDBJ databases">
        <title>Complete DNA sequence of /Kuraishia capsulata/ illustrates novel genomic features among budding yeasts (/Saccharomycotina/).</title>
        <authorList>
            <person name="Morales L."/>
            <person name="Noel B."/>
            <person name="Porcel B."/>
            <person name="Marcet-Houben M."/>
            <person name="Hullo M-F."/>
            <person name="Sacerdot C."/>
            <person name="Tekaia F."/>
            <person name="Leh-Louis V."/>
            <person name="Despons L."/>
            <person name="Khanna V."/>
            <person name="Aury J-M."/>
            <person name="Barbe V."/>
            <person name="Couloux A."/>
            <person name="Labadie K."/>
            <person name="Pelletier E."/>
            <person name="Souciet J-L."/>
            <person name="Boekhout T."/>
            <person name="Gabaldon T."/>
            <person name="Wincker P."/>
            <person name="Dujon B."/>
        </authorList>
    </citation>
    <scope>NUCLEOTIDE SEQUENCE</scope>
    <source>
        <strain evidence="5">CBS 1993</strain>
    </source>
</reference>
<dbReference type="SMART" id="SM00320">
    <property type="entry name" value="WD40"/>
    <property type="match status" value="3"/>
</dbReference>
<dbReference type="Gene3D" id="2.130.10.10">
    <property type="entry name" value="YVTN repeat-like/Quinoprotein amine dehydrogenase"/>
    <property type="match status" value="2"/>
</dbReference>
<dbReference type="EMBL" id="HG793130">
    <property type="protein sequence ID" value="CDK28991.1"/>
    <property type="molecule type" value="Genomic_DNA"/>
</dbReference>
<evidence type="ECO:0000256" key="2">
    <source>
        <dbReference type="ARBA" id="ARBA00022483"/>
    </source>
</evidence>
<dbReference type="SUPFAM" id="SSF117289">
    <property type="entry name" value="Nucleoporin domain"/>
    <property type="match status" value="1"/>
</dbReference>
<accession>W6MQP3</accession>
<dbReference type="GO" id="GO:0005886">
    <property type="term" value="C:plasma membrane"/>
    <property type="evidence" value="ECO:0007669"/>
    <property type="project" value="TreeGrafter"/>
</dbReference>
<keyword evidence="6" id="KW-1185">Reference proteome</keyword>
<dbReference type="PANTHER" id="PTHR10241:SF25">
    <property type="entry name" value="TOMOSYN, ISOFORM C"/>
    <property type="match status" value="1"/>
</dbReference>
<name>W6MQP3_9ASCO</name>
<dbReference type="GO" id="GO:0045159">
    <property type="term" value="F:myosin II binding"/>
    <property type="evidence" value="ECO:0007669"/>
    <property type="project" value="TreeGrafter"/>
</dbReference>
<feature type="domain" description="Lethal giant larvae (Lgl)-like C-terminal" evidence="4">
    <location>
        <begin position="545"/>
        <end position="928"/>
    </location>
</feature>
<feature type="compositionally biased region" description="Basic residues" evidence="3">
    <location>
        <begin position="1"/>
        <end position="11"/>
    </location>
</feature>
<dbReference type="RefSeq" id="XP_022460980.1">
    <property type="nucleotide sequence ID" value="XM_022606115.1"/>
</dbReference>
<dbReference type="Pfam" id="PF08596">
    <property type="entry name" value="Lgl_C"/>
    <property type="match status" value="1"/>
</dbReference>
<dbReference type="STRING" id="1382522.W6MQP3"/>
<dbReference type="HOGENOM" id="CLU_006030_0_0_1"/>
<comment type="similarity">
    <text evidence="1">Belongs to the WD repeat L(2)GL family.</text>
</comment>
<evidence type="ECO:0000313" key="6">
    <source>
        <dbReference type="Proteomes" id="UP000019384"/>
    </source>
</evidence>